<dbReference type="EMBL" id="JADOXO010000120">
    <property type="protein sequence ID" value="KAF9812846.1"/>
    <property type="molecule type" value="Genomic_DNA"/>
</dbReference>
<gene>
    <name evidence="1" type="ORF">IEO21_05946</name>
</gene>
<name>A0A8H7P0X4_9APHY</name>
<protein>
    <recommendedName>
        <fullName evidence="3">Arrestin-like N-terminal domain-containing protein</fullName>
    </recommendedName>
</protein>
<dbReference type="Proteomes" id="UP000639403">
    <property type="component" value="Unassembled WGS sequence"/>
</dbReference>
<reference evidence="1" key="1">
    <citation type="submission" date="2020-11" db="EMBL/GenBank/DDBJ databases">
        <authorList>
            <person name="Koelle M."/>
            <person name="Horta M.A.C."/>
            <person name="Nowrousian M."/>
            <person name="Ohm R.A."/>
            <person name="Benz P."/>
            <person name="Pilgard A."/>
        </authorList>
    </citation>
    <scope>NUCLEOTIDE SEQUENCE</scope>
    <source>
        <strain evidence="1">FPRL280</strain>
    </source>
</reference>
<reference evidence="1" key="2">
    <citation type="journal article" name="Front. Microbiol.">
        <title>Degradative Capacity of Two Strains of Rhodonia placenta: From Phenotype to Genotype.</title>
        <authorList>
            <person name="Kolle M."/>
            <person name="Horta M.A.C."/>
            <person name="Nowrousian M."/>
            <person name="Ohm R.A."/>
            <person name="Benz J.P."/>
            <person name="Pilgard A."/>
        </authorList>
    </citation>
    <scope>NUCLEOTIDE SEQUENCE</scope>
    <source>
        <strain evidence="1">FPRL280</strain>
    </source>
</reference>
<accession>A0A8H7P0X4</accession>
<dbReference type="Gene3D" id="2.60.40.640">
    <property type="match status" value="1"/>
</dbReference>
<evidence type="ECO:0008006" key="3">
    <source>
        <dbReference type="Google" id="ProtNLM"/>
    </source>
</evidence>
<proteinExistence type="predicted"/>
<organism evidence="1 2">
    <name type="scientific">Rhodonia placenta</name>
    <dbReference type="NCBI Taxonomy" id="104341"/>
    <lineage>
        <taxon>Eukaryota</taxon>
        <taxon>Fungi</taxon>
        <taxon>Dikarya</taxon>
        <taxon>Basidiomycota</taxon>
        <taxon>Agaricomycotina</taxon>
        <taxon>Agaricomycetes</taxon>
        <taxon>Polyporales</taxon>
        <taxon>Adustoporiaceae</taxon>
        <taxon>Rhodonia</taxon>
    </lineage>
</organism>
<sequence>MPDAITLRIPSQIVLAGSTVEGAVELNFPLIQEEQLEGVRVKLKGSVFTFLGQPRTELTETLDLDIVRIEHPVWTRGTAYPPPDSHVLSVPFSFALPDSAPPSYQFSRLDCQSVVRYLIEAVGVRLGTLRMNKRVVQPIAVLPVDRIGARVRERLGRGWTGKWTSAAAEKTVRTSLWGGSARAEMTLRLPTVPSFPLFTPVPFTITIITTSKTVKRDSIAEAKSIWPMPPADSKAIRLELKRQTRIFTQHLSRQAMEKVTTKDRQWIPSASDASKGSWRQETEHASTFVLTCPPAFNWPSLNIAVRLDIPNPRNMLSICPSNSTACLFTYSSEDGTPP</sequence>
<dbReference type="InterPro" id="IPR014752">
    <property type="entry name" value="Arrestin-like_C"/>
</dbReference>
<dbReference type="AlphaFoldDB" id="A0A8H7P0X4"/>
<evidence type="ECO:0000313" key="1">
    <source>
        <dbReference type="EMBL" id="KAF9812846.1"/>
    </source>
</evidence>
<evidence type="ECO:0000313" key="2">
    <source>
        <dbReference type="Proteomes" id="UP000639403"/>
    </source>
</evidence>
<comment type="caution">
    <text evidence="1">The sequence shown here is derived from an EMBL/GenBank/DDBJ whole genome shotgun (WGS) entry which is preliminary data.</text>
</comment>